<organism evidence="2">
    <name type="scientific">Lotus japonicus</name>
    <name type="common">Lotus corniculatus var. japonicus</name>
    <dbReference type="NCBI Taxonomy" id="34305"/>
    <lineage>
        <taxon>Eukaryota</taxon>
        <taxon>Viridiplantae</taxon>
        <taxon>Streptophyta</taxon>
        <taxon>Embryophyta</taxon>
        <taxon>Tracheophyta</taxon>
        <taxon>Spermatophyta</taxon>
        <taxon>Magnoliopsida</taxon>
        <taxon>eudicotyledons</taxon>
        <taxon>Gunneridae</taxon>
        <taxon>Pentapetalae</taxon>
        <taxon>rosids</taxon>
        <taxon>fabids</taxon>
        <taxon>Fabales</taxon>
        <taxon>Fabaceae</taxon>
        <taxon>Papilionoideae</taxon>
        <taxon>50 kb inversion clade</taxon>
        <taxon>NPAAA clade</taxon>
        <taxon>Hologalegina</taxon>
        <taxon>robinioid clade</taxon>
        <taxon>Loteae</taxon>
        <taxon>Lotus</taxon>
    </lineage>
</organism>
<dbReference type="EMBL" id="BT142378">
    <property type="protein sequence ID" value="AFK42172.1"/>
    <property type="molecule type" value="mRNA"/>
</dbReference>
<reference evidence="2" key="1">
    <citation type="submission" date="2012-05" db="EMBL/GenBank/DDBJ databases">
        <authorList>
            <person name="Krishnakumar V."/>
            <person name="Cheung F."/>
            <person name="Xiao Y."/>
            <person name="Chan A."/>
            <person name="Moskal W.A."/>
            <person name="Town C.D."/>
        </authorList>
    </citation>
    <scope>NUCLEOTIDE SEQUENCE</scope>
</reference>
<keyword evidence="1" id="KW-0732">Signal</keyword>
<protein>
    <submittedName>
        <fullName evidence="2">Uncharacterized protein</fullName>
    </submittedName>
</protein>
<sequence>MKMTGFLAVVFLSVLLQLIQLPHENLAAAAATTEKKNNVTSYGYLFSDDVEATLFMDQHGLMRRALASGVNSLTAGALIATGQGGNCPPGTGGRDRSTNCFDQVKRGCHHDPYLRSGC</sequence>
<dbReference type="AlphaFoldDB" id="I3SPI0"/>
<evidence type="ECO:0000313" key="2">
    <source>
        <dbReference type="EMBL" id="AFK42172.1"/>
    </source>
</evidence>
<accession>I3SPI0</accession>
<name>I3SPI0_LOTJA</name>
<feature type="signal peptide" evidence="1">
    <location>
        <begin position="1"/>
        <end position="27"/>
    </location>
</feature>
<feature type="chain" id="PRO_5003679680" evidence="1">
    <location>
        <begin position="28"/>
        <end position="118"/>
    </location>
</feature>
<evidence type="ECO:0000256" key="1">
    <source>
        <dbReference type="SAM" id="SignalP"/>
    </source>
</evidence>
<proteinExistence type="evidence at transcript level"/>